<feature type="domain" description="N-acetyltransferase" evidence="1">
    <location>
        <begin position="98"/>
        <end position="227"/>
    </location>
</feature>
<organism evidence="2">
    <name type="scientific">uncultured bacterium lac82</name>
    <dbReference type="NCBI Taxonomy" id="1447247"/>
    <lineage>
        <taxon>Bacteria</taxon>
        <taxon>environmental samples</taxon>
    </lineage>
</organism>
<dbReference type="SUPFAM" id="SSF55729">
    <property type="entry name" value="Acyl-CoA N-acyltransferases (Nat)"/>
    <property type="match status" value="1"/>
</dbReference>
<dbReference type="EMBL" id="KF796599">
    <property type="protein sequence ID" value="AHN97794.1"/>
    <property type="molecule type" value="Genomic_DNA"/>
</dbReference>
<dbReference type="InterPro" id="IPR000182">
    <property type="entry name" value="GNAT_dom"/>
</dbReference>
<accession>X2L7Y0</accession>
<dbReference type="AlphaFoldDB" id="X2L7Y0"/>
<name>X2L7Y0_9BACT</name>
<evidence type="ECO:0000259" key="1">
    <source>
        <dbReference type="PROSITE" id="PS51186"/>
    </source>
</evidence>
<dbReference type="CDD" id="cd04301">
    <property type="entry name" value="NAT_SF"/>
    <property type="match status" value="1"/>
</dbReference>
<proteinExistence type="predicted"/>
<evidence type="ECO:0000313" key="2">
    <source>
        <dbReference type="EMBL" id="AHN97794.1"/>
    </source>
</evidence>
<dbReference type="InterPro" id="IPR016181">
    <property type="entry name" value="Acyl_CoA_acyltransferase"/>
</dbReference>
<reference evidence="2" key="1">
    <citation type="submission" date="2013-10" db="EMBL/GenBank/DDBJ databases">
        <title>Functional metagenomics reveals novel beta-galactosidases not predictable from gene sequences.</title>
        <authorList>
            <person name="Cheng J."/>
            <person name="Engel K."/>
            <person name="Romantsov T."/>
            <person name="Neufeld J.D."/>
            <person name="Rose D.R."/>
            <person name="Charles T.C."/>
        </authorList>
    </citation>
    <scope>NUCLEOTIDE SEQUENCE</scope>
</reference>
<dbReference type="InterPro" id="IPR013653">
    <property type="entry name" value="GCN5-like_dom"/>
</dbReference>
<dbReference type="Gene3D" id="3.40.630.30">
    <property type="match status" value="1"/>
</dbReference>
<dbReference type="Pfam" id="PF08445">
    <property type="entry name" value="FR47"/>
    <property type="match status" value="1"/>
</dbReference>
<dbReference type="GO" id="GO:0016747">
    <property type="term" value="F:acyltransferase activity, transferring groups other than amino-acyl groups"/>
    <property type="evidence" value="ECO:0007669"/>
    <property type="project" value="InterPro"/>
</dbReference>
<protein>
    <recommendedName>
        <fullName evidence="1">N-acetyltransferase domain-containing protein</fullName>
    </recommendedName>
</protein>
<dbReference type="PROSITE" id="PS51186">
    <property type="entry name" value="GNAT"/>
    <property type="match status" value="1"/>
</dbReference>
<sequence>MTDLLERPIWHALCGRQARFAVGGQAARRFRSDVSPFAACIDDSPVALAAVADLADGAAPLLFLQRGAVPLPPGMRVIDGGTGVQMVADGYVASELPEGIVALEEADAAAMLALARLTKPGPFRARTVELSQFWGVKDEQGRLLAMAGERLQLPGMSEVSGVCTHPDARGRGYAALLSRHVASEIARRGEVPFLHAYADNAGAIRLYERLGFRMNGTVEALLVAREQ</sequence>